<dbReference type="Proteomes" id="UP000472270">
    <property type="component" value="Unassembled WGS sequence"/>
</dbReference>
<dbReference type="Ensembl" id="ENSSRHT00000055885.1">
    <property type="protein sequence ID" value="ENSSRHP00000054356.1"/>
    <property type="gene ID" value="ENSSRHG00000027382.1"/>
</dbReference>
<evidence type="ECO:0000313" key="1">
    <source>
        <dbReference type="Ensembl" id="ENSSRHP00000054356.1"/>
    </source>
</evidence>
<keyword evidence="2" id="KW-1185">Reference proteome</keyword>
<organism evidence="1 2">
    <name type="scientific">Sinocyclocheilus rhinocerous</name>
    <dbReference type="NCBI Taxonomy" id="307959"/>
    <lineage>
        <taxon>Eukaryota</taxon>
        <taxon>Metazoa</taxon>
        <taxon>Chordata</taxon>
        <taxon>Craniata</taxon>
        <taxon>Vertebrata</taxon>
        <taxon>Euteleostomi</taxon>
        <taxon>Actinopterygii</taxon>
        <taxon>Neopterygii</taxon>
        <taxon>Teleostei</taxon>
        <taxon>Ostariophysi</taxon>
        <taxon>Cypriniformes</taxon>
        <taxon>Cyprinidae</taxon>
        <taxon>Cyprininae</taxon>
        <taxon>Sinocyclocheilus</taxon>
    </lineage>
</organism>
<name>A0A673JVV3_9TELE</name>
<reference evidence="1" key="1">
    <citation type="submission" date="2025-08" db="UniProtKB">
        <authorList>
            <consortium name="Ensembl"/>
        </authorList>
    </citation>
    <scope>IDENTIFICATION</scope>
</reference>
<dbReference type="AlphaFoldDB" id="A0A673JVV3"/>
<reference evidence="1" key="2">
    <citation type="submission" date="2025-09" db="UniProtKB">
        <authorList>
            <consortium name="Ensembl"/>
        </authorList>
    </citation>
    <scope>IDENTIFICATION</scope>
</reference>
<evidence type="ECO:0000313" key="2">
    <source>
        <dbReference type="Proteomes" id="UP000472270"/>
    </source>
</evidence>
<dbReference type="Gene3D" id="1.10.10.10">
    <property type="entry name" value="Winged helix-like DNA-binding domain superfamily/Winged helix DNA-binding domain"/>
    <property type="match status" value="1"/>
</dbReference>
<proteinExistence type="predicted"/>
<sequence length="66" mass="7516">LFSKEISRVKIKRVVVAHQAEKGYKTISKEFGLHKSTTTLTEADTESKDSLTFAPHRYVTMDPFSQ</sequence>
<dbReference type="InterPro" id="IPR036388">
    <property type="entry name" value="WH-like_DNA-bd_sf"/>
</dbReference>
<protein>
    <submittedName>
        <fullName evidence="1">Uncharacterized protein</fullName>
    </submittedName>
</protein>
<accession>A0A673JVV3</accession>